<gene>
    <name evidence="10" type="ORF">B0T17DRAFT_622343</name>
</gene>
<evidence type="ECO:0000313" key="10">
    <source>
        <dbReference type="EMBL" id="KAK0634553.1"/>
    </source>
</evidence>
<name>A0AA40CEL0_9PEZI</name>
<organism evidence="10 11">
    <name type="scientific">Bombardia bombarda</name>
    <dbReference type="NCBI Taxonomy" id="252184"/>
    <lineage>
        <taxon>Eukaryota</taxon>
        <taxon>Fungi</taxon>
        <taxon>Dikarya</taxon>
        <taxon>Ascomycota</taxon>
        <taxon>Pezizomycotina</taxon>
        <taxon>Sordariomycetes</taxon>
        <taxon>Sordariomycetidae</taxon>
        <taxon>Sordariales</taxon>
        <taxon>Lasiosphaeriaceae</taxon>
        <taxon>Bombardia</taxon>
    </lineage>
</organism>
<dbReference type="InterPro" id="IPR015366">
    <property type="entry name" value="S53_propep"/>
</dbReference>
<evidence type="ECO:0000313" key="11">
    <source>
        <dbReference type="Proteomes" id="UP001174934"/>
    </source>
</evidence>
<dbReference type="Pfam" id="PF09286">
    <property type="entry name" value="Pro-kuma_activ"/>
    <property type="match status" value="1"/>
</dbReference>
<protein>
    <submittedName>
        <fullName evidence="10">Peptidase S8/S53 domain-containing protein</fullName>
    </submittedName>
</protein>
<dbReference type="GO" id="GO:0005576">
    <property type="term" value="C:extracellular region"/>
    <property type="evidence" value="ECO:0007669"/>
    <property type="project" value="UniProtKB-SubCell"/>
</dbReference>
<feature type="binding site" evidence="8">
    <location>
        <position position="600"/>
    </location>
    <ligand>
        <name>Ca(2+)</name>
        <dbReference type="ChEBI" id="CHEBI:29108"/>
    </ligand>
</feature>
<dbReference type="GO" id="GO:0008240">
    <property type="term" value="F:tripeptidyl-peptidase activity"/>
    <property type="evidence" value="ECO:0007669"/>
    <property type="project" value="TreeGrafter"/>
</dbReference>
<dbReference type="CDD" id="cd04056">
    <property type="entry name" value="Peptidases_S53"/>
    <property type="match status" value="1"/>
</dbReference>
<feature type="binding site" evidence="8">
    <location>
        <position position="581"/>
    </location>
    <ligand>
        <name>Ca(2+)</name>
        <dbReference type="ChEBI" id="CHEBI:29108"/>
    </ligand>
</feature>
<keyword evidence="6 8" id="KW-0106">Calcium</keyword>
<keyword evidence="7" id="KW-0865">Zymogen</keyword>
<keyword evidence="3 8" id="KW-0479">Metal-binding</keyword>
<evidence type="ECO:0000256" key="4">
    <source>
        <dbReference type="ARBA" id="ARBA00022801"/>
    </source>
</evidence>
<evidence type="ECO:0000256" key="5">
    <source>
        <dbReference type="ARBA" id="ARBA00022825"/>
    </source>
</evidence>
<feature type="active site" description="Charge relay system" evidence="8">
    <location>
        <position position="270"/>
    </location>
</feature>
<dbReference type="InterPro" id="IPR030400">
    <property type="entry name" value="Sedolisin_dom"/>
</dbReference>
<evidence type="ECO:0000256" key="6">
    <source>
        <dbReference type="ARBA" id="ARBA00022837"/>
    </source>
</evidence>
<keyword evidence="11" id="KW-1185">Reference proteome</keyword>
<dbReference type="EMBL" id="JAULSR010000001">
    <property type="protein sequence ID" value="KAK0634553.1"/>
    <property type="molecule type" value="Genomic_DNA"/>
</dbReference>
<keyword evidence="2 8" id="KW-0645">Protease</keyword>
<dbReference type="AlphaFoldDB" id="A0AA40CEL0"/>
<comment type="cofactor">
    <cofactor evidence="8">
        <name>Ca(2+)</name>
        <dbReference type="ChEBI" id="CHEBI:29108"/>
    </cofactor>
    <text evidence="8">Binds 1 Ca(2+) ion per subunit.</text>
</comment>
<dbReference type="SUPFAM" id="SSF52743">
    <property type="entry name" value="Subtilisin-like"/>
    <property type="match status" value="1"/>
</dbReference>
<dbReference type="GO" id="GO:0046872">
    <property type="term" value="F:metal ion binding"/>
    <property type="evidence" value="ECO:0007669"/>
    <property type="project" value="UniProtKB-UniRule"/>
</dbReference>
<keyword evidence="5 8" id="KW-0720">Serine protease</keyword>
<feature type="binding site" evidence="8">
    <location>
        <position position="582"/>
    </location>
    <ligand>
        <name>Ca(2+)</name>
        <dbReference type="ChEBI" id="CHEBI:29108"/>
    </ligand>
</feature>
<dbReference type="SMART" id="SM00944">
    <property type="entry name" value="Pro-kuma_activ"/>
    <property type="match status" value="1"/>
</dbReference>
<evidence type="ECO:0000256" key="8">
    <source>
        <dbReference type="PROSITE-ProRule" id="PRU01032"/>
    </source>
</evidence>
<dbReference type="SUPFAM" id="SSF54897">
    <property type="entry name" value="Protease propeptides/inhibitors"/>
    <property type="match status" value="1"/>
</dbReference>
<accession>A0AA40CEL0</accession>
<evidence type="ECO:0000256" key="1">
    <source>
        <dbReference type="ARBA" id="ARBA00004239"/>
    </source>
</evidence>
<evidence type="ECO:0000256" key="3">
    <source>
        <dbReference type="ARBA" id="ARBA00022723"/>
    </source>
</evidence>
<dbReference type="InterPro" id="IPR036852">
    <property type="entry name" value="Peptidase_S8/S53_dom_sf"/>
</dbReference>
<keyword evidence="4 8" id="KW-0378">Hydrolase</keyword>
<proteinExistence type="predicted"/>
<feature type="binding site" evidence="8">
    <location>
        <position position="602"/>
    </location>
    <ligand>
        <name>Ca(2+)</name>
        <dbReference type="ChEBI" id="CHEBI:29108"/>
    </ligand>
</feature>
<evidence type="ECO:0000259" key="9">
    <source>
        <dbReference type="PROSITE" id="PS51695"/>
    </source>
</evidence>
<dbReference type="GO" id="GO:0004252">
    <property type="term" value="F:serine-type endopeptidase activity"/>
    <property type="evidence" value="ECO:0007669"/>
    <property type="project" value="UniProtKB-UniRule"/>
</dbReference>
<dbReference type="InterPro" id="IPR050819">
    <property type="entry name" value="Tripeptidyl-peptidase_I"/>
</dbReference>
<dbReference type="PANTHER" id="PTHR14218">
    <property type="entry name" value="PROTEASE S8 TRIPEPTIDYL PEPTIDASE I CLN2"/>
    <property type="match status" value="1"/>
</dbReference>
<feature type="active site" description="Charge relay system" evidence="8">
    <location>
        <position position="266"/>
    </location>
</feature>
<feature type="active site" description="Charge relay system" evidence="8">
    <location>
        <position position="540"/>
    </location>
</feature>
<reference evidence="10" key="1">
    <citation type="submission" date="2023-06" db="EMBL/GenBank/DDBJ databases">
        <title>Genome-scale phylogeny and comparative genomics of the fungal order Sordariales.</title>
        <authorList>
            <consortium name="Lawrence Berkeley National Laboratory"/>
            <person name="Hensen N."/>
            <person name="Bonometti L."/>
            <person name="Westerberg I."/>
            <person name="Brannstrom I.O."/>
            <person name="Guillou S."/>
            <person name="Cros-Aarteil S."/>
            <person name="Calhoun S."/>
            <person name="Haridas S."/>
            <person name="Kuo A."/>
            <person name="Mondo S."/>
            <person name="Pangilinan J."/>
            <person name="Riley R."/>
            <person name="LaButti K."/>
            <person name="Andreopoulos B."/>
            <person name="Lipzen A."/>
            <person name="Chen C."/>
            <person name="Yanf M."/>
            <person name="Daum C."/>
            <person name="Ng V."/>
            <person name="Clum A."/>
            <person name="Steindorff A."/>
            <person name="Ohm R."/>
            <person name="Martin F."/>
            <person name="Silar P."/>
            <person name="Natvig D."/>
            <person name="Lalanne C."/>
            <person name="Gautier V."/>
            <person name="Ament-velasquez S.L."/>
            <person name="Kruys A."/>
            <person name="Hutchinson M.I."/>
            <person name="Powell A.J."/>
            <person name="Barry K."/>
            <person name="Miller A.N."/>
            <person name="Grigoriev I.V."/>
            <person name="Debuchy R."/>
            <person name="Gladieux P."/>
            <person name="Thoren M.H."/>
            <person name="Johannesson H."/>
        </authorList>
    </citation>
    <scope>NUCLEOTIDE SEQUENCE</scope>
    <source>
        <strain evidence="10">SMH3391-2</strain>
    </source>
</reference>
<dbReference type="Gene3D" id="3.40.50.200">
    <property type="entry name" value="Peptidase S8/S53 domain"/>
    <property type="match status" value="1"/>
</dbReference>
<dbReference type="CDD" id="cd11377">
    <property type="entry name" value="Pro-peptidase_S53"/>
    <property type="match status" value="1"/>
</dbReference>
<evidence type="ECO:0000256" key="7">
    <source>
        <dbReference type="ARBA" id="ARBA00023145"/>
    </source>
</evidence>
<sequence>MRFNFFTYLGLTGLASRGVIPQDHVVHELEAAPRPQLDQPMQPNVLLPMRIGLKGNETALKFAEQWLMQVSDPRSPQYGKFWTSDQVIAAFQPSETAVETVTKWLADSGIAKNRITHSDNKAWLAFDATVDEAESLLHTEYYHDGQPRAMVACHQYHVPNHVHQFIDYITPEGSSNPADKLKNCWQLIIPDCVRALYNFSAPDPSAVVSTTNSLGIFEEGDYYNQVDLDLFFTKYTSGLIPNGTHPALAAIDGGIAPQNWSFEGSESLMDFTLAYPIIYPQNITLYQTDDQEFAVVEVGAANTSIGFFNTFFDAIDGSYCTYSAFNETGNDPIDPSYPDNEKNTTYSVYNDTLMCGVYKPTNVISISYGLDEDALPIYYQQRQCIEVLKLGLQGISVLQASGDNGVAGVEGKCLCDGKVFLPPALNSCPWITNVGATMIPQGKTVDDPEVVAFDMMYRYSSAGGFSNVFTLPAYQAPAVEHFFNNHNPPYDFYRDGKWNTTNCSGGVYNRNGRGIPDVAANGENTAVIEEGNLVPSGGTSASCPIFASLLTRIIEERLKIGKGRIGFVNPVLYQHPEVLNDITQGANTGCGTKGFNASEGWDPVTGLGTPNYPKMLELFLRLP</sequence>
<evidence type="ECO:0000256" key="2">
    <source>
        <dbReference type="ARBA" id="ARBA00022670"/>
    </source>
</evidence>
<dbReference type="PANTHER" id="PTHR14218:SF19">
    <property type="entry name" value="SERINE PROTEASE AORO, PUTATIVE (AFU_ORTHOLOGUE AFUA_6G10250)-RELATED"/>
    <property type="match status" value="1"/>
</dbReference>
<comment type="subcellular location">
    <subcellularLocation>
        <location evidence="1">Secreted</location>
        <location evidence="1">Extracellular space</location>
    </subcellularLocation>
</comment>
<feature type="domain" description="Peptidase S53" evidence="9">
    <location>
        <begin position="187"/>
        <end position="622"/>
    </location>
</feature>
<dbReference type="GO" id="GO:0006508">
    <property type="term" value="P:proteolysis"/>
    <property type="evidence" value="ECO:0007669"/>
    <property type="project" value="UniProtKB-KW"/>
</dbReference>
<comment type="caution">
    <text evidence="10">The sequence shown here is derived from an EMBL/GenBank/DDBJ whole genome shotgun (WGS) entry which is preliminary data.</text>
</comment>
<dbReference type="Proteomes" id="UP001174934">
    <property type="component" value="Unassembled WGS sequence"/>
</dbReference>
<dbReference type="PROSITE" id="PS51695">
    <property type="entry name" value="SEDOLISIN"/>
    <property type="match status" value="1"/>
</dbReference>